<protein>
    <submittedName>
        <fullName evidence="1">Uncharacterized protein</fullName>
    </submittedName>
</protein>
<organism evidence="1 2">
    <name type="scientific">Eretmocerus hayati</name>
    <dbReference type="NCBI Taxonomy" id="131215"/>
    <lineage>
        <taxon>Eukaryota</taxon>
        <taxon>Metazoa</taxon>
        <taxon>Ecdysozoa</taxon>
        <taxon>Arthropoda</taxon>
        <taxon>Hexapoda</taxon>
        <taxon>Insecta</taxon>
        <taxon>Pterygota</taxon>
        <taxon>Neoptera</taxon>
        <taxon>Endopterygota</taxon>
        <taxon>Hymenoptera</taxon>
        <taxon>Apocrita</taxon>
        <taxon>Proctotrupomorpha</taxon>
        <taxon>Chalcidoidea</taxon>
        <taxon>Aphelinidae</taxon>
        <taxon>Aphelininae</taxon>
        <taxon>Eretmocerus</taxon>
    </lineage>
</organism>
<accession>A0ACC2PK92</accession>
<evidence type="ECO:0000313" key="1">
    <source>
        <dbReference type="EMBL" id="KAJ8684009.1"/>
    </source>
</evidence>
<name>A0ACC2PK92_9HYME</name>
<evidence type="ECO:0000313" key="2">
    <source>
        <dbReference type="Proteomes" id="UP001239111"/>
    </source>
</evidence>
<gene>
    <name evidence="1" type="ORF">QAD02_019801</name>
</gene>
<comment type="caution">
    <text evidence="1">The sequence shown here is derived from an EMBL/GenBank/DDBJ whole genome shotgun (WGS) entry which is preliminary data.</text>
</comment>
<reference evidence="1" key="1">
    <citation type="submission" date="2023-04" db="EMBL/GenBank/DDBJ databases">
        <title>A chromosome-level genome assembly of the parasitoid wasp Eretmocerus hayati.</title>
        <authorList>
            <person name="Zhong Y."/>
            <person name="Liu S."/>
            <person name="Liu Y."/>
        </authorList>
    </citation>
    <scope>NUCLEOTIDE SEQUENCE</scope>
    <source>
        <strain evidence="1">ZJU_SS_LIU_2023</strain>
    </source>
</reference>
<dbReference type="Proteomes" id="UP001239111">
    <property type="component" value="Chromosome 1"/>
</dbReference>
<sequence length="154" mass="17683">MEFEEELEQAENISAKKDNLLKSKRKSVQSVDHSVRRRAPFRFPKKKRDIYVNNKTSFQAYLKKCEKLLDSNVNEVIIHGLGGAISKACNLALRIKEIHCNTLDLDIKTSSVSLIDDLEPKNDEADYDVNERVNSAIHIRVFRTALIGPLRFQK</sequence>
<proteinExistence type="predicted"/>
<keyword evidence="2" id="KW-1185">Reference proteome</keyword>
<dbReference type="EMBL" id="CM056741">
    <property type="protein sequence ID" value="KAJ8684009.1"/>
    <property type="molecule type" value="Genomic_DNA"/>
</dbReference>